<dbReference type="InterPro" id="IPR004843">
    <property type="entry name" value="Calcineurin-like_PHP"/>
</dbReference>
<organism evidence="3 4">
    <name type="scientific">Donghicola tyrosinivorans</name>
    <dbReference type="NCBI Taxonomy" id="1652492"/>
    <lineage>
        <taxon>Bacteria</taxon>
        <taxon>Pseudomonadati</taxon>
        <taxon>Pseudomonadota</taxon>
        <taxon>Alphaproteobacteria</taxon>
        <taxon>Rhodobacterales</taxon>
        <taxon>Roseobacteraceae</taxon>
        <taxon>Donghicola</taxon>
    </lineage>
</organism>
<dbReference type="InterPro" id="IPR014576">
    <property type="entry name" value="Pesterase_YhaO"/>
</dbReference>
<evidence type="ECO:0000259" key="2">
    <source>
        <dbReference type="Pfam" id="PF00149"/>
    </source>
</evidence>
<keyword evidence="3" id="KW-0269">Exonuclease</keyword>
<keyword evidence="1" id="KW-0378">Hydrolase</keyword>
<dbReference type="PIRSF" id="PIRSF033091">
    <property type="entry name" value="Pesterase_YhaO"/>
    <property type="match status" value="1"/>
</dbReference>
<dbReference type="RefSeq" id="WP_106264701.1">
    <property type="nucleotide sequence ID" value="NZ_PVTQ01000007.1"/>
</dbReference>
<gene>
    <name evidence="3" type="ORF">CLV74_1071</name>
</gene>
<dbReference type="Proteomes" id="UP000238392">
    <property type="component" value="Unassembled WGS sequence"/>
</dbReference>
<dbReference type="PANTHER" id="PTHR30337">
    <property type="entry name" value="COMPONENT OF ATP-DEPENDENT DSDNA EXONUCLEASE"/>
    <property type="match status" value="1"/>
</dbReference>
<feature type="domain" description="Calcineurin-like phosphoesterase" evidence="2">
    <location>
        <begin position="1"/>
        <end position="195"/>
    </location>
</feature>
<evidence type="ECO:0000313" key="3">
    <source>
        <dbReference type="EMBL" id="PRY88660.1"/>
    </source>
</evidence>
<keyword evidence="3" id="KW-0540">Nuclease</keyword>
<dbReference type="PANTHER" id="PTHR30337:SF7">
    <property type="entry name" value="PHOSPHOESTERASE"/>
    <property type="match status" value="1"/>
</dbReference>
<proteinExistence type="predicted"/>
<name>A0A2T0WPP6_9RHOB</name>
<sequence length="411" mass="44695">MKIIHTADIHLDSPLRSLAFKDPRLSDLVQNATRQALKQIVDVAIELEVIALLIAGDLYDGAERSAKTAAFLLSQLGRLQEANIHVFYIKGNHDAENPITGELTLPSNVHVFDGRGDKVQIPDTDIWIHGVSFSGKHAPDSLLPRFNPPVPGAINIGMLHTSLAGAAGHDPYAPCTVADLSNHGFDYWALGHVHKRQVHSSQPWIVMPGMPQGRDIGEAGAKTASLLTISDGAISVSEIATSQVMFQDCALQVDDLRSTDELRIKMRNALSETASTITSDQAILRMTITGQTELRWELLRDADAWQETAVALAEDAGNLWIEKLIFDLSPPSAKTDHSGALDTLEEMMGQITFEDSFAAEATREVEAMIADLPPAVRKTLAPDEDRMKNLLQDSAEEGTDTILAMMRGASV</sequence>
<protein>
    <submittedName>
        <fullName evidence="3">DNA repair exonuclease SbcCD nuclease subunit</fullName>
    </submittedName>
</protein>
<dbReference type="Pfam" id="PF00149">
    <property type="entry name" value="Metallophos"/>
    <property type="match status" value="1"/>
</dbReference>
<accession>A0A2T0WPP6</accession>
<dbReference type="OrthoDB" id="9773856at2"/>
<dbReference type="EMBL" id="PVTQ01000007">
    <property type="protein sequence ID" value="PRY88660.1"/>
    <property type="molecule type" value="Genomic_DNA"/>
</dbReference>
<dbReference type="InterPro" id="IPR041796">
    <property type="entry name" value="Mre11_N"/>
</dbReference>
<evidence type="ECO:0000313" key="4">
    <source>
        <dbReference type="Proteomes" id="UP000238392"/>
    </source>
</evidence>
<dbReference type="Gene3D" id="3.60.21.10">
    <property type="match status" value="1"/>
</dbReference>
<dbReference type="CDD" id="cd00840">
    <property type="entry name" value="MPP_Mre11_N"/>
    <property type="match status" value="1"/>
</dbReference>
<evidence type="ECO:0000256" key="1">
    <source>
        <dbReference type="ARBA" id="ARBA00022801"/>
    </source>
</evidence>
<dbReference type="AlphaFoldDB" id="A0A2T0WPP6"/>
<dbReference type="InterPro" id="IPR029052">
    <property type="entry name" value="Metallo-depent_PP-like"/>
</dbReference>
<dbReference type="SUPFAM" id="SSF56300">
    <property type="entry name" value="Metallo-dependent phosphatases"/>
    <property type="match status" value="1"/>
</dbReference>
<reference evidence="3 4" key="1">
    <citation type="submission" date="2018-03" db="EMBL/GenBank/DDBJ databases">
        <title>Genomic Encyclopedia of Archaeal and Bacterial Type Strains, Phase II (KMG-II): from individual species to whole genera.</title>
        <authorList>
            <person name="Goeker M."/>
        </authorList>
    </citation>
    <scope>NUCLEOTIDE SEQUENCE [LARGE SCALE GENOMIC DNA]</scope>
    <source>
        <strain evidence="3 4">DSM 100212</strain>
    </source>
</reference>
<keyword evidence="4" id="KW-1185">Reference proteome</keyword>
<dbReference type="GO" id="GO:0004527">
    <property type="term" value="F:exonuclease activity"/>
    <property type="evidence" value="ECO:0007669"/>
    <property type="project" value="UniProtKB-KW"/>
</dbReference>
<dbReference type="InterPro" id="IPR050535">
    <property type="entry name" value="DNA_Repair-Maintenance_Comp"/>
</dbReference>
<comment type="caution">
    <text evidence="3">The sequence shown here is derived from an EMBL/GenBank/DDBJ whole genome shotgun (WGS) entry which is preliminary data.</text>
</comment>